<dbReference type="NCBIfam" id="TIGR01427">
    <property type="entry name" value="PTS_IIC_fructo"/>
    <property type="match status" value="1"/>
</dbReference>
<dbReference type="InterPro" id="IPR002178">
    <property type="entry name" value="PTS_EIIA_type-2_dom"/>
</dbReference>
<dbReference type="InterPro" id="IPR003352">
    <property type="entry name" value="PTS_EIIC"/>
</dbReference>
<evidence type="ECO:0000256" key="3">
    <source>
        <dbReference type="ARBA" id="ARBA00022475"/>
    </source>
</evidence>
<feature type="region of interest" description="Disordered" evidence="12">
    <location>
        <begin position="285"/>
        <end position="307"/>
    </location>
</feature>
<dbReference type="Gene3D" id="3.40.930.10">
    <property type="entry name" value="Mannitol-specific EII, Chain A"/>
    <property type="match status" value="1"/>
</dbReference>
<feature type="domain" description="PTS EIIA type-2" evidence="14">
    <location>
        <begin position="3"/>
        <end position="147"/>
    </location>
</feature>
<feature type="transmembrane region" description="Helical" evidence="13">
    <location>
        <begin position="386"/>
        <end position="415"/>
    </location>
</feature>
<dbReference type="EMBL" id="VLKF01000001">
    <property type="protein sequence ID" value="TWH74653.1"/>
    <property type="molecule type" value="Genomic_DNA"/>
</dbReference>
<keyword evidence="7" id="KW-0598">Phosphotransferase system</keyword>
<evidence type="ECO:0000256" key="10">
    <source>
        <dbReference type="ARBA" id="ARBA00022989"/>
    </source>
</evidence>
<evidence type="ECO:0000256" key="11">
    <source>
        <dbReference type="ARBA" id="ARBA00023136"/>
    </source>
</evidence>
<feature type="compositionally biased region" description="Low complexity" evidence="12">
    <location>
        <begin position="699"/>
        <end position="719"/>
    </location>
</feature>
<evidence type="ECO:0000256" key="13">
    <source>
        <dbReference type="SAM" id="Phobius"/>
    </source>
</evidence>
<evidence type="ECO:0000256" key="12">
    <source>
        <dbReference type="SAM" id="MobiDB-lite"/>
    </source>
</evidence>
<dbReference type="InterPro" id="IPR003501">
    <property type="entry name" value="PTS_EIIB_2/3"/>
</dbReference>
<feature type="transmembrane region" description="Helical" evidence="13">
    <location>
        <begin position="621"/>
        <end position="639"/>
    </location>
</feature>
<feature type="transmembrane region" description="Helical" evidence="13">
    <location>
        <begin position="504"/>
        <end position="524"/>
    </location>
</feature>
<evidence type="ECO:0000256" key="7">
    <source>
        <dbReference type="ARBA" id="ARBA00022683"/>
    </source>
</evidence>
<dbReference type="InterPro" id="IPR013011">
    <property type="entry name" value="PTS_EIIB_2"/>
</dbReference>
<dbReference type="InterPro" id="IPR003353">
    <property type="entry name" value="PTS_IIB_fruc"/>
</dbReference>
<dbReference type="OrthoDB" id="9782569at2"/>
<evidence type="ECO:0000256" key="5">
    <source>
        <dbReference type="ARBA" id="ARBA00022597"/>
    </source>
</evidence>
<dbReference type="InterPro" id="IPR036095">
    <property type="entry name" value="PTS_EIIB-like_sf"/>
</dbReference>
<evidence type="ECO:0000259" key="14">
    <source>
        <dbReference type="PROSITE" id="PS51094"/>
    </source>
</evidence>
<keyword evidence="3" id="KW-1003">Cell membrane</keyword>
<keyword evidence="10 13" id="KW-1133">Transmembrane helix</keyword>
<keyword evidence="2" id="KW-0813">Transport</keyword>
<feature type="domain" description="PTS EIIB type-2" evidence="15">
    <location>
        <begin position="185"/>
        <end position="280"/>
    </location>
</feature>
<dbReference type="InterPro" id="IPR050864">
    <property type="entry name" value="Bacterial_PTS_Sugar_Transport"/>
</dbReference>
<keyword evidence="11 13" id="KW-0472">Membrane</keyword>
<dbReference type="GO" id="GO:0005886">
    <property type="term" value="C:plasma membrane"/>
    <property type="evidence" value="ECO:0007669"/>
    <property type="project" value="UniProtKB-SubCell"/>
</dbReference>
<feature type="compositionally biased region" description="Low complexity" evidence="12">
    <location>
        <begin position="291"/>
        <end position="306"/>
    </location>
</feature>
<dbReference type="PANTHER" id="PTHR30505">
    <property type="entry name" value="FRUCTOSE-LIKE PERMEASE"/>
    <property type="match status" value="1"/>
</dbReference>
<sequence>MPALITTDLVALDADLGPDKSAVVHRLAGLVANAGRATGAGALADDALAREAKAATGLPGGIAIPHCRSAAVTQASLGFARLSPPVDFGAPDGPADLAFLIAAPEHGDADHLTLLTALARALVRPEFVASLRSAGSADEIVALVQDVVSPAETPATQTPATQTPAAAPAPQAPAPAEPAQARRSIVAVSACPTGIAHTYMAADKLTVAARELGVDLHVETQGSSGSTPLDPAVIRDADAAIFAVDVGVKDRDRFAGKPLVQSGTKRAINEPEAMIREALAAADDPNARRVPGTAADGATPAATSGDRPGIGSEIRRWLLTGVSYMIPFVAAGGLLIALGFLFGGYQIVNGDPATDGAQSYALNWALNNTFFDLPSAAPLEGLNDGFWGYLGALCTVLGQAAFGFLVPALAGYIAYAIADRPGIVPGFVVGAVSLTVGAGFLGGLVGGIIAGFAALWISRWKLPAFARGLQPVVIIPLLATLISSGLMVVVLGQPLAWALESLGDFLNGLTGAATIVLGIILGLMMCFDLGGPVNKAAYVFATTGLTAAIAGDGGQQQLVIMATVMAAGMVPPLAMALSSTVLRPRLYTPAERDNGKAAWLLGASFISEGAIPFAAVDPLRVIPSMMLGGATTGAIVAGLGLELQAPHGGFFVWFAMSNFWLFLLAVVAGAIVGGVAVTLAKGIGRRSSGGADADLTTDVAGGPASGSAPAHPVAARPAH</sequence>
<dbReference type="CDD" id="cd00211">
    <property type="entry name" value="PTS_IIA_fru"/>
    <property type="match status" value="1"/>
</dbReference>
<dbReference type="AlphaFoldDB" id="A0A562IV54"/>
<feature type="region of interest" description="Disordered" evidence="12">
    <location>
        <begin position="686"/>
        <end position="719"/>
    </location>
</feature>
<feature type="transmembrane region" description="Helical" evidence="13">
    <location>
        <begin position="317"/>
        <end position="342"/>
    </location>
</feature>
<keyword evidence="5" id="KW-0762">Sugar transport</keyword>
<feature type="transmembrane region" description="Helical" evidence="13">
    <location>
        <begin position="597"/>
        <end position="616"/>
    </location>
</feature>
<dbReference type="Gene3D" id="3.40.50.2300">
    <property type="match status" value="1"/>
</dbReference>
<dbReference type="PROSITE" id="PS51099">
    <property type="entry name" value="PTS_EIIB_TYPE_2"/>
    <property type="match status" value="1"/>
</dbReference>
<dbReference type="Proteomes" id="UP000321490">
    <property type="component" value="Unassembled WGS sequence"/>
</dbReference>
<organism evidence="17 18">
    <name type="scientific">Modestobacter roseus</name>
    <dbReference type="NCBI Taxonomy" id="1181884"/>
    <lineage>
        <taxon>Bacteria</taxon>
        <taxon>Bacillati</taxon>
        <taxon>Actinomycetota</taxon>
        <taxon>Actinomycetes</taxon>
        <taxon>Geodermatophilales</taxon>
        <taxon>Geodermatophilaceae</taxon>
        <taxon>Modestobacter</taxon>
    </lineage>
</organism>
<dbReference type="Pfam" id="PF02378">
    <property type="entry name" value="PTS_EIIC"/>
    <property type="match status" value="1"/>
</dbReference>
<evidence type="ECO:0000256" key="6">
    <source>
        <dbReference type="ARBA" id="ARBA00022679"/>
    </source>
</evidence>
<dbReference type="NCBIfam" id="TIGR00829">
    <property type="entry name" value="FRU"/>
    <property type="match status" value="1"/>
</dbReference>
<reference evidence="17 18" key="1">
    <citation type="submission" date="2019-07" db="EMBL/GenBank/DDBJ databases">
        <title>R&amp;d 2014.</title>
        <authorList>
            <person name="Klenk H.-P."/>
        </authorList>
    </citation>
    <scope>NUCLEOTIDE SEQUENCE [LARGE SCALE GENOMIC DNA]</scope>
    <source>
        <strain evidence="17 18">DSM 45764</strain>
    </source>
</reference>
<feature type="transmembrane region" description="Helical" evidence="13">
    <location>
        <begin position="427"/>
        <end position="457"/>
    </location>
</feature>
<accession>A0A562IV54</accession>
<evidence type="ECO:0000313" key="18">
    <source>
        <dbReference type="Proteomes" id="UP000321490"/>
    </source>
</evidence>
<dbReference type="SUPFAM" id="SSF52794">
    <property type="entry name" value="PTS system IIB component-like"/>
    <property type="match status" value="1"/>
</dbReference>
<dbReference type="RefSeq" id="WP_153358353.1">
    <property type="nucleotide sequence ID" value="NZ_JABGDC010000029.1"/>
</dbReference>
<feature type="compositionally biased region" description="Low complexity" evidence="12">
    <location>
        <begin position="152"/>
        <end position="169"/>
    </location>
</feature>
<dbReference type="GO" id="GO:0016301">
    <property type="term" value="F:kinase activity"/>
    <property type="evidence" value="ECO:0007669"/>
    <property type="project" value="UniProtKB-KW"/>
</dbReference>
<evidence type="ECO:0000256" key="9">
    <source>
        <dbReference type="ARBA" id="ARBA00022777"/>
    </source>
</evidence>
<feature type="region of interest" description="Disordered" evidence="12">
    <location>
        <begin position="152"/>
        <end position="179"/>
    </location>
</feature>
<evidence type="ECO:0000313" key="17">
    <source>
        <dbReference type="EMBL" id="TWH74653.1"/>
    </source>
</evidence>
<dbReference type="GO" id="GO:0090563">
    <property type="term" value="F:protein-phosphocysteine-sugar phosphotransferase activity"/>
    <property type="evidence" value="ECO:0007669"/>
    <property type="project" value="TreeGrafter"/>
</dbReference>
<dbReference type="GO" id="GO:0009401">
    <property type="term" value="P:phosphoenolpyruvate-dependent sugar phosphotransferase system"/>
    <property type="evidence" value="ECO:0007669"/>
    <property type="project" value="UniProtKB-KW"/>
</dbReference>
<dbReference type="GO" id="GO:0022877">
    <property type="term" value="F:protein-N(PI)-phosphohistidine-fructose phosphotransferase system transporter activity"/>
    <property type="evidence" value="ECO:0007669"/>
    <property type="project" value="InterPro"/>
</dbReference>
<dbReference type="PROSITE" id="PS51094">
    <property type="entry name" value="PTS_EIIA_TYPE_2"/>
    <property type="match status" value="1"/>
</dbReference>
<keyword evidence="18" id="KW-1185">Reference proteome</keyword>
<name>A0A562IV54_9ACTN</name>
<evidence type="ECO:0000256" key="4">
    <source>
        <dbReference type="ARBA" id="ARBA00022553"/>
    </source>
</evidence>
<dbReference type="PANTHER" id="PTHR30505:SF0">
    <property type="entry name" value="FRUCTOSE-LIKE PTS SYSTEM EIIBC COMPONENT-RELATED"/>
    <property type="match status" value="1"/>
</dbReference>
<dbReference type="Pfam" id="PF00359">
    <property type="entry name" value="PTS_EIIA_2"/>
    <property type="match status" value="1"/>
</dbReference>
<evidence type="ECO:0000256" key="2">
    <source>
        <dbReference type="ARBA" id="ARBA00022448"/>
    </source>
</evidence>
<evidence type="ECO:0000259" key="16">
    <source>
        <dbReference type="PROSITE" id="PS51104"/>
    </source>
</evidence>
<proteinExistence type="predicted"/>
<dbReference type="GO" id="GO:0005351">
    <property type="term" value="F:carbohydrate:proton symporter activity"/>
    <property type="evidence" value="ECO:0007669"/>
    <property type="project" value="InterPro"/>
</dbReference>
<keyword evidence="8 13" id="KW-0812">Transmembrane</keyword>
<keyword evidence="6" id="KW-0808">Transferase</keyword>
<dbReference type="PROSITE" id="PS51104">
    <property type="entry name" value="PTS_EIIC_TYPE_2"/>
    <property type="match status" value="1"/>
</dbReference>
<feature type="domain" description="PTS EIIC type-2" evidence="16">
    <location>
        <begin position="314"/>
        <end position="690"/>
    </location>
</feature>
<feature type="transmembrane region" description="Helical" evidence="13">
    <location>
        <begin position="469"/>
        <end position="492"/>
    </location>
</feature>
<dbReference type="InterPro" id="IPR013014">
    <property type="entry name" value="PTS_EIIC_2"/>
</dbReference>
<feature type="transmembrane region" description="Helical" evidence="13">
    <location>
        <begin position="659"/>
        <end position="680"/>
    </location>
</feature>
<dbReference type="InterPro" id="IPR006327">
    <property type="entry name" value="PTS_IIC_fruc"/>
</dbReference>
<gene>
    <name evidence="17" type="ORF">JD78_03198</name>
</gene>
<evidence type="ECO:0000259" key="15">
    <source>
        <dbReference type="PROSITE" id="PS51099"/>
    </source>
</evidence>
<dbReference type="SUPFAM" id="SSF55804">
    <property type="entry name" value="Phoshotransferase/anion transport protein"/>
    <property type="match status" value="1"/>
</dbReference>
<comment type="caution">
    <text evidence="17">The sequence shown here is derived from an EMBL/GenBank/DDBJ whole genome shotgun (WGS) entry which is preliminary data.</text>
</comment>
<dbReference type="CDD" id="cd05569">
    <property type="entry name" value="PTS_IIB_fructose"/>
    <property type="match status" value="1"/>
</dbReference>
<dbReference type="Pfam" id="PF02302">
    <property type="entry name" value="PTS_IIB"/>
    <property type="match status" value="1"/>
</dbReference>
<keyword evidence="9" id="KW-0418">Kinase</keyword>
<feature type="transmembrane region" description="Helical" evidence="13">
    <location>
        <begin position="558"/>
        <end position="577"/>
    </location>
</feature>
<evidence type="ECO:0000256" key="8">
    <source>
        <dbReference type="ARBA" id="ARBA00022692"/>
    </source>
</evidence>
<comment type="subcellular location">
    <subcellularLocation>
        <location evidence="1">Cell inner membrane</location>
        <topology evidence="1">Multi-pass membrane protein</topology>
    </subcellularLocation>
</comment>
<keyword evidence="4" id="KW-0597">Phosphoprotein</keyword>
<evidence type="ECO:0000256" key="1">
    <source>
        <dbReference type="ARBA" id="ARBA00004429"/>
    </source>
</evidence>
<protein>
    <submittedName>
        <fullName evidence="17">PTS system D-fructose-specific IIA component (F1P-forming) (Frc family) /PTS system D-fructose-specific IIB component (F1P-forming) (Frc family) /PTS system D-fructose-specific IIC component (F1P-f...</fullName>
    </submittedName>
</protein>
<dbReference type="InterPro" id="IPR016152">
    <property type="entry name" value="PTrfase/Anion_transptr"/>
</dbReference>